<gene>
    <name evidence="2" type="ORF">ACFQGH_09300</name>
</gene>
<evidence type="ECO:0000256" key="1">
    <source>
        <dbReference type="SAM" id="Phobius"/>
    </source>
</evidence>
<feature type="transmembrane region" description="Helical" evidence="1">
    <location>
        <begin position="7"/>
        <end position="29"/>
    </location>
</feature>
<comment type="caution">
    <text evidence="2">The sequence shown here is derived from an EMBL/GenBank/DDBJ whole genome shotgun (WGS) entry which is preliminary data.</text>
</comment>
<dbReference type="AlphaFoldDB" id="A0ABD5V502"/>
<evidence type="ECO:0000313" key="2">
    <source>
        <dbReference type="EMBL" id="MFC6905388.1"/>
    </source>
</evidence>
<keyword evidence="1" id="KW-1133">Transmembrane helix</keyword>
<sequence length="125" mass="12428">MADSTRFVFGSGIVIGVALALIGVGAWALTDFTHVTALIPAVFGILVVGLASMGRETNRERLAVYGMAAVGAIGALGSLRAVPDVIALATGEGVDSAVAVASQGLTIVLGLALVVIAARAVLADR</sequence>
<dbReference type="EMBL" id="JBHSXQ010000003">
    <property type="protein sequence ID" value="MFC6905388.1"/>
    <property type="molecule type" value="Genomic_DNA"/>
</dbReference>
<reference evidence="2 3" key="1">
    <citation type="journal article" date="2019" name="Int. J. Syst. Evol. Microbiol.">
        <title>The Global Catalogue of Microorganisms (GCM) 10K type strain sequencing project: providing services to taxonomists for standard genome sequencing and annotation.</title>
        <authorList>
            <consortium name="The Broad Institute Genomics Platform"/>
            <consortium name="The Broad Institute Genome Sequencing Center for Infectious Disease"/>
            <person name="Wu L."/>
            <person name="Ma J."/>
        </authorList>
    </citation>
    <scope>NUCLEOTIDE SEQUENCE [LARGE SCALE GENOMIC DNA]</scope>
    <source>
        <strain evidence="2 3">CGMCC 1.3240</strain>
    </source>
</reference>
<keyword evidence="1" id="KW-0472">Membrane</keyword>
<dbReference type="RefSeq" id="WP_340603913.1">
    <property type="nucleotide sequence ID" value="NZ_JBBMXV010000003.1"/>
</dbReference>
<keyword evidence="1" id="KW-0812">Transmembrane</keyword>
<evidence type="ECO:0000313" key="3">
    <source>
        <dbReference type="Proteomes" id="UP001596312"/>
    </source>
</evidence>
<feature type="transmembrane region" description="Helical" evidence="1">
    <location>
        <begin position="35"/>
        <end position="53"/>
    </location>
</feature>
<organism evidence="2 3">
    <name type="scientific">Halalkalicoccus tibetensis</name>
    <dbReference type="NCBI Taxonomy" id="175632"/>
    <lineage>
        <taxon>Archaea</taxon>
        <taxon>Methanobacteriati</taxon>
        <taxon>Methanobacteriota</taxon>
        <taxon>Stenosarchaea group</taxon>
        <taxon>Halobacteria</taxon>
        <taxon>Halobacteriales</taxon>
        <taxon>Halococcaceae</taxon>
        <taxon>Halalkalicoccus</taxon>
    </lineage>
</organism>
<protein>
    <submittedName>
        <fullName evidence="2">Uncharacterized protein</fullName>
    </submittedName>
</protein>
<feature type="transmembrane region" description="Helical" evidence="1">
    <location>
        <begin position="102"/>
        <end position="122"/>
    </location>
</feature>
<name>A0ABD5V502_9EURY</name>
<dbReference type="Proteomes" id="UP001596312">
    <property type="component" value="Unassembled WGS sequence"/>
</dbReference>
<feature type="transmembrane region" description="Helical" evidence="1">
    <location>
        <begin position="62"/>
        <end position="82"/>
    </location>
</feature>
<proteinExistence type="predicted"/>
<accession>A0ABD5V502</accession>
<keyword evidence="3" id="KW-1185">Reference proteome</keyword>